<dbReference type="InParanoid" id="A0A1Y2M536"/>
<evidence type="ECO:0000313" key="2">
    <source>
        <dbReference type="EMBL" id="OSS51171.1"/>
    </source>
</evidence>
<organism evidence="2 3">
    <name type="scientific">Epicoccum nigrum</name>
    <name type="common">Soil fungus</name>
    <name type="synonym">Epicoccum purpurascens</name>
    <dbReference type="NCBI Taxonomy" id="105696"/>
    <lineage>
        <taxon>Eukaryota</taxon>
        <taxon>Fungi</taxon>
        <taxon>Dikarya</taxon>
        <taxon>Ascomycota</taxon>
        <taxon>Pezizomycotina</taxon>
        <taxon>Dothideomycetes</taxon>
        <taxon>Pleosporomycetidae</taxon>
        <taxon>Pleosporales</taxon>
        <taxon>Pleosporineae</taxon>
        <taxon>Didymellaceae</taxon>
        <taxon>Epicoccum</taxon>
    </lineage>
</organism>
<feature type="compositionally biased region" description="Polar residues" evidence="1">
    <location>
        <begin position="1"/>
        <end position="19"/>
    </location>
</feature>
<evidence type="ECO:0000313" key="3">
    <source>
        <dbReference type="Proteomes" id="UP000193240"/>
    </source>
</evidence>
<proteinExistence type="predicted"/>
<name>A0A1Y2M536_EPING</name>
<feature type="compositionally biased region" description="Acidic residues" evidence="1">
    <location>
        <begin position="145"/>
        <end position="159"/>
    </location>
</feature>
<dbReference type="EMBL" id="KZ107841">
    <property type="protein sequence ID" value="OSS51171.1"/>
    <property type="molecule type" value="Genomic_DNA"/>
</dbReference>
<dbReference type="PANTHER" id="PTHR34117">
    <property type="entry name" value="STYLE CELL-CYCLE INHIBITOR 1"/>
    <property type="match status" value="1"/>
</dbReference>
<protein>
    <submittedName>
        <fullName evidence="2">Uncharacterized protein</fullName>
    </submittedName>
</protein>
<gene>
    <name evidence="2" type="ORF">B5807_04549</name>
</gene>
<reference evidence="2 3" key="1">
    <citation type="journal article" date="2017" name="Genome Announc.">
        <title>Genome sequence of the saprophytic ascomycete Epicoccum nigrum ICMP 19927 strain isolated from New Zealand.</title>
        <authorList>
            <person name="Fokin M."/>
            <person name="Fleetwood D."/>
            <person name="Weir B.S."/>
            <person name="Villas-Boas S.G."/>
        </authorList>
    </citation>
    <scope>NUCLEOTIDE SEQUENCE [LARGE SCALE GENOMIC DNA]</scope>
    <source>
        <strain evidence="2 3">ICMP 19927</strain>
    </source>
</reference>
<evidence type="ECO:0000256" key="1">
    <source>
        <dbReference type="SAM" id="MobiDB-lite"/>
    </source>
</evidence>
<accession>A0A1Y2M536</accession>
<dbReference type="OMA" id="RWNDGKM"/>
<keyword evidence="3" id="KW-1185">Reference proteome</keyword>
<dbReference type="Proteomes" id="UP000193240">
    <property type="component" value="Unassembled WGS sequence"/>
</dbReference>
<dbReference type="AlphaFoldDB" id="A0A1Y2M536"/>
<feature type="region of interest" description="Disordered" evidence="1">
    <location>
        <begin position="1"/>
        <end position="159"/>
    </location>
</feature>
<dbReference type="PANTHER" id="PTHR34117:SF1">
    <property type="entry name" value="STYLE CELL-CYCLE INHIBITOR 1"/>
    <property type="match status" value="1"/>
</dbReference>
<sequence length="218" mass="24779">MLQSARQTVQEYRARSQSPRAGKRASPEYNQQTSAAAHKSDDSDDDFGPAPPTHVARPSGHGPTIPRFDDLTHRNELLEEDNAHQRSTHADGVRYERKAERNIQKERMEELAPRADPGSRERLLEKKRETTGTLQSFRDAKEGGDVEIGDGELMGDDGIEGYKAKQKANERVKNEREIRREEIARARAAEREEALSARRAKEAQTMDFLRQLAQERYG</sequence>
<dbReference type="InterPro" id="IPR044688">
    <property type="entry name" value="SCI-1-like"/>
</dbReference>
<feature type="compositionally biased region" description="Basic and acidic residues" evidence="1">
    <location>
        <begin position="67"/>
        <end position="130"/>
    </location>
</feature>